<dbReference type="InterPro" id="IPR036069">
    <property type="entry name" value="DUF34/NIF3_sf"/>
</dbReference>
<dbReference type="PANTHER" id="PTHR13799:SF14">
    <property type="entry name" value="GTP CYCLOHYDROLASE 1 TYPE 2 HOMOLOG"/>
    <property type="match status" value="1"/>
</dbReference>
<comment type="similarity">
    <text evidence="1">Belongs to the GTP cyclohydrolase I type 2/NIF3 family.</text>
</comment>
<comment type="subunit">
    <text evidence="2">Homohexamer.</text>
</comment>
<evidence type="ECO:0000313" key="6">
    <source>
        <dbReference type="Proteomes" id="UP001499938"/>
    </source>
</evidence>
<keyword evidence="6" id="KW-1185">Reference proteome</keyword>
<accession>A0ABN2L8I8</accession>
<dbReference type="EMBL" id="BAAAPO010000001">
    <property type="protein sequence ID" value="GAA1779358.1"/>
    <property type="molecule type" value="Genomic_DNA"/>
</dbReference>
<dbReference type="RefSeq" id="WP_344079672.1">
    <property type="nucleotide sequence ID" value="NZ_BAAAPO010000001.1"/>
</dbReference>
<dbReference type="InterPro" id="IPR002678">
    <property type="entry name" value="DUF34/NIF3"/>
</dbReference>
<keyword evidence="4" id="KW-0479">Metal-binding</keyword>
<dbReference type="Pfam" id="PF01784">
    <property type="entry name" value="DUF34_NIF3"/>
    <property type="match status" value="1"/>
</dbReference>
<evidence type="ECO:0000256" key="3">
    <source>
        <dbReference type="ARBA" id="ARBA00022112"/>
    </source>
</evidence>
<organism evidence="5 6">
    <name type="scientific">Nostocoides veronense</name>
    <dbReference type="NCBI Taxonomy" id="330836"/>
    <lineage>
        <taxon>Bacteria</taxon>
        <taxon>Bacillati</taxon>
        <taxon>Actinomycetota</taxon>
        <taxon>Actinomycetes</taxon>
        <taxon>Micrococcales</taxon>
        <taxon>Intrasporangiaceae</taxon>
        <taxon>Nostocoides</taxon>
    </lineage>
</organism>
<dbReference type="NCBIfam" id="TIGR00486">
    <property type="entry name" value="YbgI_SA1388"/>
    <property type="match status" value="1"/>
</dbReference>
<gene>
    <name evidence="5" type="ORF">GCM10009811_00950</name>
</gene>
<evidence type="ECO:0000313" key="5">
    <source>
        <dbReference type="EMBL" id="GAA1779358.1"/>
    </source>
</evidence>
<evidence type="ECO:0000256" key="1">
    <source>
        <dbReference type="ARBA" id="ARBA00006964"/>
    </source>
</evidence>
<dbReference type="PANTHER" id="PTHR13799">
    <property type="entry name" value="NGG1 INTERACTING FACTOR 3"/>
    <property type="match status" value="1"/>
</dbReference>
<dbReference type="SUPFAM" id="SSF102705">
    <property type="entry name" value="NIF3 (NGG1p interacting factor 3)-like"/>
    <property type="match status" value="1"/>
</dbReference>
<protein>
    <recommendedName>
        <fullName evidence="3">GTP cyclohydrolase 1 type 2 homolog</fullName>
    </recommendedName>
</protein>
<dbReference type="Gene3D" id="3.40.1390.30">
    <property type="entry name" value="NIF3 (NGG1p interacting factor 3)-like"/>
    <property type="match status" value="2"/>
</dbReference>
<comment type="caution">
    <text evidence="5">The sequence shown here is derived from an EMBL/GenBank/DDBJ whole genome shotgun (WGS) entry which is preliminary data.</text>
</comment>
<evidence type="ECO:0000256" key="2">
    <source>
        <dbReference type="ARBA" id="ARBA00011643"/>
    </source>
</evidence>
<reference evidence="5 6" key="1">
    <citation type="journal article" date="2019" name="Int. J. Syst. Evol. Microbiol.">
        <title>The Global Catalogue of Microorganisms (GCM) 10K type strain sequencing project: providing services to taxonomists for standard genome sequencing and annotation.</title>
        <authorList>
            <consortium name="The Broad Institute Genomics Platform"/>
            <consortium name="The Broad Institute Genome Sequencing Center for Infectious Disease"/>
            <person name="Wu L."/>
            <person name="Ma J."/>
        </authorList>
    </citation>
    <scope>NUCLEOTIDE SEQUENCE [LARGE SCALE GENOMIC DNA]</scope>
    <source>
        <strain evidence="5 6">JCM 15592</strain>
    </source>
</reference>
<sequence length="280" mass="29375">MHDDPTLADVVAILAERFPPDTAQSWDQVGLVTGDPAQPVRHIHLALDPTLAVIEEARAVGADLLVTHHPLLMRGVHSVATTSAKGASVTALVVADIALYVAHTNADIAERGVSEALGRACGLSEMEPLVLEEGRAMGRVGELPEPMTLGEFATRVANGIPQAPVGLRVSGDPDAQVRRIAVAGGAGDGFFAAARAHGADVYVTADLRHHPALEAREESRGGPPYLIDAGHWASEACWLPLLADDLRSALPGVDLTVSSIVTDPWTFVLPGNEGARAHRL</sequence>
<name>A0ABN2L8I8_9MICO</name>
<evidence type="ECO:0000256" key="4">
    <source>
        <dbReference type="ARBA" id="ARBA00022723"/>
    </source>
</evidence>
<proteinExistence type="inferred from homology"/>
<dbReference type="Proteomes" id="UP001499938">
    <property type="component" value="Unassembled WGS sequence"/>
</dbReference>